<feature type="region of interest" description="Disordered" evidence="1">
    <location>
        <begin position="1"/>
        <end position="24"/>
    </location>
</feature>
<dbReference type="RefSeq" id="XP_018663030.2">
    <property type="nucleotide sequence ID" value="XM_018803657.2"/>
</dbReference>
<feature type="compositionally biased region" description="Low complexity" evidence="1">
    <location>
        <begin position="1"/>
        <end position="22"/>
    </location>
</feature>
<name>A0A2P4ZI34_9HYPO</name>
<feature type="compositionally biased region" description="Low complexity" evidence="1">
    <location>
        <begin position="210"/>
        <end position="221"/>
    </location>
</feature>
<dbReference type="AlphaFoldDB" id="A0A2P4ZI34"/>
<evidence type="ECO:0000313" key="2">
    <source>
        <dbReference type="EMBL" id="PON23949.1"/>
    </source>
</evidence>
<organism evidence="2 3">
    <name type="scientific">Trichoderma gamsii</name>
    <dbReference type="NCBI Taxonomy" id="398673"/>
    <lineage>
        <taxon>Eukaryota</taxon>
        <taxon>Fungi</taxon>
        <taxon>Dikarya</taxon>
        <taxon>Ascomycota</taxon>
        <taxon>Pezizomycotina</taxon>
        <taxon>Sordariomycetes</taxon>
        <taxon>Hypocreomycetidae</taxon>
        <taxon>Hypocreales</taxon>
        <taxon>Hypocreaceae</taxon>
        <taxon>Trichoderma</taxon>
    </lineage>
</organism>
<dbReference type="GeneID" id="29983740"/>
<evidence type="ECO:0000256" key="1">
    <source>
        <dbReference type="SAM" id="MobiDB-lite"/>
    </source>
</evidence>
<proteinExistence type="predicted"/>
<comment type="caution">
    <text evidence="2">The sequence shown here is derived from an EMBL/GenBank/DDBJ whole genome shotgun (WGS) entry which is preliminary data.</text>
</comment>
<dbReference type="EMBL" id="JPDN02000026">
    <property type="protein sequence ID" value="PON23949.1"/>
    <property type="molecule type" value="Genomic_DNA"/>
</dbReference>
<dbReference type="STRING" id="398673.A0A2P4ZI34"/>
<keyword evidence="3" id="KW-1185">Reference proteome</keyword>
<reference evidence="2 3" key="1">
    <citation type="journal article" date="2016" name="Genome Announc.">
        <title>Draft Whole-Genome Sequence of Trichoderma gamsii T6085, a Promising Biocontrol Agent of Fusarium Head Blight on Wheat.</title>
        <authorList>
            <person name="Baroncelli R."/>
            <person name="Zapparata A."/>
            <person name="Piaggeschi G."/>
            <person name="Sarrocco S."/>
            <person name="Vannacci G."/>
        </authorList>
    </citation>
    <scope>NUCLEOTIDE SEQUENCE [LARGE SCALE GENOMIC DNA]</scope>
    <source>
        <strain evidence="2 3">T6085</strain>
    </source>
</reference>
<evidence type="ECO:0000313" key="3">
    <source>
        <dbReference type="Proteomes" id="UP000054821"/>
    </source>
</evidence>
<feature type="region of interest" description="Disordered" evidence="1">
    <location>
        <begin position="202"/>
        <end position="221"/>
    </location>
</feature>
<protein>
    <submittedName>
        <fullName evidence="2">Uncharacterized protein</fullName>
    </submittedName>
</protein>
<dbReference type="Proteomes" id="UP000054821">
    <property type="component" value="Unassembled WGS sequence"/>
</dbReference>
<gene>
    <name evidence="2" type="ORF">TGAM01_v207277</name>
</gene>
<sequence>MSVSLPMPAPTSTPAAQPASLPDAASTPTIAEALARVLPPAQAAAMLSIGPPFAYAGADQHGQNSSHHHQDCHCQHHCHQQNTAAHQQNHFLQPQPAVSSDLAAHLLTQPLPPDMSSYLNLSPEYSTDDSTSLQIDDGGALAHIPRLSQGLFDGAAMPVMNLNQAVLFEDIGFDEIETDSSASSMTKDFNDSLQKYMVSQYLDTPAPNDSPSTSTSTSTHSGCFGSAKSHPTASCDCLTSLTQALSSLNRLPTAVIPAMQVARETTKVAYDTLSCVHCYGDMYDLSKPSPVSRFQNMMCLAALVPSACNAYATILEMVDRDVERATGESQLLYFNFKDVGGIWGNLIDEKGPVSPECALLRSFHDRYLEPEIWKATIRAILKVEVYGFNQKTASVSSTVDCSVSPTAFLHCGLKDVITLIDEKNQKRHDIADALMEANHALPDNHYLLFPGPPKPCPREDRQCVRMLDMARMALSNLAIS</sequence>
<accession>A0A2P4ZI34</accession>